<keyword evidence="1" id="KW-0233">DNA recombination</keyword>
<dbReference type="SUPFAM" id="SSF56349">
    <property type="entry name" value="DNA breaking-rejoining enzymes"/>
    <property type="match status" value="1"/>
</dbReference>
<evidence type="ECO:0000256" key="1">
    <source>
        <dbReference type="ARBA" id="ARBA00023172"/>
    </source>
</evidence>
<gene>
    <name evidence="3" type="ORF">NCTC12993_00168</name>
</gene>
<feature type="domain" description="Tyr recombinase" evidence="2">
    <location>
        <begin position="1"/>
        <end position="165"/>
    </location>
</feature>
<dbReference type="Proteomes" id="UP000401081">
    <property type="component" value="Unassembled WGS sequence"/>
</dbReference>
<accession>A0A485A5P3</accession>
<dbReference type="EMBL" id="CAADJD010000001">
    <property type="protein sequence ID" value="VFS55078.1"/>
    <property type="molecule type" value="Genomic_DNA"/>
</dbReference>
<keyword evidence="4" id="KW-1185">Reference proteome</keyword>
<dbReference type="GO" id="GO:0003677">
    <property type="term" value="F:DNA binding"/>
    <property type="evidence" value="ECO:0007669"/>
    <property type="project" value="InterPro"/>
</dbReference>
<proteinExistence type="predicted"/>
<evidence type="ECO:0000313" key="3">
    <source>
        <dbReference type="EMBL" id="VFS55078.1"/>
    </source>
</evidence>
<dbReference type="Gene3D" id="1.10.443.10">
    <property type="entry name" value="Intergrase catalytic core"/>
    <property type="match status" value="1"/>
</dbReference>
<evidence type="ECO:0000259" key="2">
    <source>
        <dbReference type="PROSITE" id="PS51898"/>
    </source>
</evidence>
<name>A0A485A5P3_KLUCR</name>
<dbReference type="GO" id="GO:0006310">
    <property type="term" value="P:DNA recombination"/>
    <property type="evidence" value="ECO:0007669"/>
    <property type="project" value="UniProtKB-KW"/>
</dbReference>
<reference evidence="3 4" key="1">
    <citation type="submission" date="2019-03" db="EMBL/GenBank/DDBJ databases">
        <authorList>
            <consortium name="Pathogen Informatics"/>
        </authorList>
    </citation>
    <scope>NUCLEOTIDE SEQUENCE [LARGE SCALE GENOMIC DNA]</scope>
    <source>
        <strain evidence="3 4">NCTC12993</strain>
    </source>
</reference>
<dbReference type="AlphaFoldDB" id="A0A485A5P3"/>
<dbReference type="PROSITE" id="PS51898">
    <property type="entry name" value="TYR_RECOMBINASE"/>
    <property type="match status" value="1"/>
</dbReference>
<organism evidence="3 4">
    <name type="scientific">Kluyvera cryocrescens</name>
    <name type="common">Kluyvera citrophila</name>
    <dbReference type="NCBI Taxonomy" id="580"/>
    <lineage>
        <taxon>Bacteria</taxon>
        <taxon>Pseudomonadati</taxon>
        <taxon>Pseudomonadota</taxon>
        <taxon>Gammaproteobacteria</taxon>
        <taxon>Enterobacterales</taxon>
        <taxon>Enterobacteriaceae</taxon>
        <taxon>Kluyvera</taxon>
    </lineage>
</organism>
<dbReference type="Pfam" id="PF00589">
    <property type="entry name" value="Phage_integrase"/>
    <property type="match status" value="1"/>
</dbReference>
<protein>
    <submittedName>
        <fullName evidence="3">Site-specific recombinase XerD</fullName>
    </submittedName>
</protein>
<dbReference type="GO" id="GO:0015074">
    <property type="term" value="P:DNA integration"/>
    <property type="evidence" value="ECO:0007669"/>
    <property type="project" value="InterPro"/>
</dbReference>
<dbReference type="InterPro" id="IPR013762">
    <property type="entry name" value="Integrase-like_cat_sf"/>
</dbReference>
<dbReference type="InterPro" id="IPR002104">
    <property type="entry name" value="Integrase_catalytic"/>
</dbReference>
<evidence type="ECO:0000313" key="4">
    <source>
        <dbReference type="Proteomes" id="UP000401081"/>
    </source>
</evidence>
<dbReference type="InterPro" id="IPR011010">
    <property type="entry name" value="DNA_brk_join_enz"/>
</dbReference>
<sequence length="168" mass="19048">MIIGNGISSHWFNTGARRGEIAEICKHHIRKDEETERWYIFIEGGKTEHAQRQVPIHRAIETGLLTYVANHKDPDPVFGNLPNDTTTTVGWIELMKKLDIPDYNEFGLKRRVHSLRHTFISNAIATVGNATLVQFVVGHSRTQSLGITARYTHRPALITLLDVVDKIN</sequence>